<evidence type="ECO:0000256" key="18">
    <source>
        <dbReference type="PROSITE-ProRule" id="PRU10141"/>
    </source>
</evidence>
<dbReference type="FunFam" id="3.30.200.20:FF:000178">
    <property type="entry name" value="serine/threonine-protein kinase PBS1-like"/>
    <property type="match status" value="1"/>
</dbReference>
<feature type="binding site" evidence="18">
    <location>
        <position position="646"/>
    </location>
    <ligand>
        <name>ATP</name>
        <dbReference type="ChEBI" id="CHEBI:30616"/>
    </ligand>
</feature>
<evidence type="ECO:0000256" key="19">
    <source>
        <dbReference type="SAM" id="Phobius"/>
    </source>
</evidence>
<dbReference type="InterPro" id="IPR011009">
    <property type="entry name" value="Kinase-like_dom_sf"/>
</dbReference>
<dbReference type="InterPro" id="IPR008271">
    <property type="entry name" value="Ser/Thr_kinase_AS"/>
</dbReference>
<dbReference type="GeneID" id="111455803"/>
<dbReference type="Pfam" id="PF13855">
    <property type="entry name" value="LRR_8"/>
    <property type="match status" value="1"/>
</dbReference>
<dbReference type="FunFam" id="3.80.10.10:FF:000129">
    <property type="entry name" value="Leucine-rich repeat receptor-like kinase"/>
    <property type="match status" value="1"/>
</dbReference>
<feature type="domain" description="Protein kinase" evidence="20">
    <location>
        <begin position="617"/>
        <end position="895"/>
    </location>
</feature>
<keyword evidence="12 18" id="KW-0067">ATP-binding</keyword>
<evidence type="ECO:0000256" key="1">
    <source>
        <dbReference type="ARBA" id="ARBA00004167"/>
    </source>
</evidence>
<keyword evidence="6" id="KW-0808">Transferase</keyword>
<dbReference type="InterPro" id="IPR017441">
    <property type="entry name" value="Protein_kinase_ATP_BS"/>
</dbReference>
<evidence type="ECO:0000259" key="20">
    <source>
        <dbReference type="PROSITE" id="PS50011"/>
    </source>
</evidence>
<comment type="catalytic activity">
    <reaction evidence="16">
        <text>L-threonyl-[protein] + ATP = O-phospho-L-threonyl-[protein] + ADP + H(+)</text>
        <dbReference type="Rhea" id="RHEA:46608"/>
        <dbReference type="Rhea" id="RHEA-COMP:11060"/>
        <dbReference type="Rhea" id="RHEA-COMP:11605"/>
        <dbReference type="ChEBI" id="CHEBI:15378"/>
        <dbReference type="ChEBI" id="CHEBI:30013"/>
        <dbReference type="ChEBI" id="CHEBI:30616"/>
        <dbReference type="ChEBI" id="CHEBI:61977"/>
        <dbReference type="ChEBI" id="CHEBI:456216"/>
        <dbReference type="EC" id="2.7.11.1"/>
    </reaction>
</comment>
<dbReference type="Pfam" id="PF07714">
    <property type="entry name" value="PK_Tyr_Ser-Thr"/>
    <property type="match status" value="1"/>
</dbReference>
<evidence type="ECO:0000256" key="9">
    <source>
        <dbReference type="ARBA" id="ARBA00022737"/>
    </source>
</evidence>
<dbReference type="InterPro" id="IPR001611">
    <property type="entry name" value="Leu-rich_rpt"/>
</dbReference>
<evidence type="ECO:0000313" key="21">
    <source>
        <dbReference type="Proteomes" id="UP000504609"/>
    </source>
</evidence>
<keyword evidence="3" id="KW-0723">Serine/threonine-protein kinase</keyword>
<dbReference type="GO" id="GO:0004674">
    <property type="term" value="F:protein serine/threonine kinase activity"/>
    <property type="evidence" value="ECO:0007669"/>
    <property type="project" value="UniProtKB-KW"/>
</dbReference>
<dbReference type="CDD" id="cd14066">
    <property type="entry name" value="STKc_IRAK"/>
    <property type="match status" value="1"/>
</dbReference>
<evidence type="ECO:0000256" key="5">
    <source>
        <dbReference type="ARBA" id="ARBA00022614"/>
    </source>
</evidence>
<evidence type="ECO:0000256" key="17">
    <source>
        <dbReference type="ARBA" id="ARBA00048679"/>
    </source>
</evidence>
<comment type="subcellular location">
    <subcellularLocation>
        <location evidence="1">Membrane</location>
        <topology evidence="1">Single-pass membrane protein</topology>
    </subcellularLocation>
</comment>
<evidence type="ECO:0000256" key="15">
    <source>
        <dbReference type="ARBA" id="ARBA00023170"/>
    </source>
</evidence>
<evidence type="ECO:0000256" key="16">
    <source>
        <dbReference type="ARBA" id="ARBA00047899"/>
    </source>
</evidence>
<dbReference type="KEGG" id="cmos:111455803"/>
<gene>
    <name evidence="22" type="primary">LOC111455803</name>
</gene>
<keyword evidence="5" id="KW-0433">Leucine-rich repeat</keyword>
<keyword evidence="4" id="KW-0597">Phosphoprotein</keyword>
<dbReference type="GO" id="GO:0005524">
    <property type="term" value="F:ATP binding"/>
    <property type="evidence" value="ECO:0007669"/>
    <property type="project" value="UniProtKB-UniRule"/>
</dbReference>
<evidence type="ECO:0000256" key="8">
    <source>
        <dbReference type="ARBA" id="ARBA00022729"/>
    </source>
</evidence>
<dbReference type="Pfam" id="PF12819">
    <property type="entry name" value="Malectin_like"/>
    <property type="match status" value="1"/>
</dbReference>
<reference evidence="22" key="1">
    <citation type="submission" date="2025-08" db="UniProtKB">
        <authorList>
            <consortium name="RefSeq"/>
        </authorList>
    </citation>
    <scope>IDENTIFICATION</scope>
    <source>
        <tissue evidence="22">Young leaves</tissue>
    </source>
</reference>
<dbReference type="Gene3D" id="3.80.10.10">
    <property type="entry name" value="Ribonuclease Inhibitor"/>
    <property type="match status" value="1"/>
</dbReference>
<evidence type="ECO:0000256" key="2">
    <source>
        <dbReference type="ARBA" id="ARBA00012513"/>
    </source>
</evidence>
<evidence type="ECO:0000256" key="12">
    <source>
        <dbReference type="ARBA" id="ARBA00022840"/>
    </source>
</evidence>
<dbReference type="Gene3D" id="1.10.510.10">
    <property type="entry name" value="Transferase(Phosphotransferase) domain 1"/>
    <property type="match status" value="1"/>
</dbReference>
<dbReference type="AlphaFoldDB" id="A0A6J1GMQ6"/>
<evidence type="ECO:0000256" key="14">
    <source>
        <dbReference type="ARBA" id="ARBA00023136"/>
    </source>
</evidence>
<evidence type="ECO:0000256" key="3">
    <source>
        <dbReference type="ARBA" id="ARBA00022527"/>
    </source>
</evidence>
<keyword evidence="7 19" id="KW-0812">Transmembrane</keyword>
<dbReference type="InterPro" id="IPR000719">
    <property type="entry name" value="Prot_kinase_dom"/>
</dbReference>
<organism evidence="21 22">
    <name type="scientific">Cucurbita moschata</name>
    <name type="common">Winter crookneck squash</name>
    <name type="synonym">Cucurbita pepo var. moschata</name>
    <dbReference type="NCBI Taxonomy" id="3662"/>
    <lineage>
        <taxon>Eukaryota</taxon>
        <taxon>Viridiplantae</taxon>
        <taxon>Streptophyta</taxon>
        <taxon>Embryophyta</taxon>
        <taxon>Tracheophyta</taxon>
        <taxon>Spermatophyta</taxon>
        <taxon>Magnoliopsida</taxon>
        <taxon>eudicotyledons</taxon>
        <taxon>Gunneridae</taxon>
        <taxon>Pentapetalae</taxon>
        <taxon>rosids</taxon>
        <taxon>fabids</taxon>
        <taxon>Cucurbitales</taxon>
        <taxon>Cucurbitaceae</taxon>
        <taxon>Cucurbiteae</taxon>
        <taxon>Cucurbita</taxon>
    </lineage>
</organism>
<keyword evidence="13 19" id="KW-1133">Transmembrane helix</keyword>
<dbReference type="FunFam" id="1.10.510.10:FF:000146">
    <property type="entry name" value="LRR receptor-like serine/threonine-protein kinase IOS1"/>
    <property type="match status" value="1"/>
</dbReference>
<dbReference type="SMART" id="SM00220">
    <property type="entry name" value="S_TKc"/>
    <property type="match status" value="1"/>
</dbReference>
<keyword evidence="10 18" id="KW-0547">Nucleotide-binding</keyword>
<accession>A0A6J1GMQ6</accession>
<keyword evidence="9" id="KW-0677">Repeat</keyword>
<sequence length="923" mass="102133">MGMGMGMGVESRLASVVCACVCLLAMGFHCRCLLAASLLQKEGSVDGFINIDCGASEDTIGTWPGLDYKSDKYMMDSGMSYQISPELRASLASQYWSLRSFPNGTRNCYHLAPDQNQMKEQSSSKRYLIRASFVYGDYDGLNTTPIFDLYLGVNFWTTIRLSSLTLDAVTPPSSNSAGGTDYLDVCLVNTGIANGVPYISALELRPLDISLYPTDPSDDAKPLQLWALRDIGGTKQIRYPQDVFDRYWEGYECDDAFGDNSILVSTEAFITESNDDPHKVPPALLQTACRATNSSFPLEYTWTPREGSNSRYYFCFHFAEIERLPSGQFREMSITFNDVHTITSSIKLLQYLTPQSLCSKGYDVVLNQVNKLSISATSASSLPPILNAIQIFHTMDTTNSLTFSQDVNATRDIKSHYKLSKNWQGDPCEPPAFSWEGLTCSNNTNPPSWPRIISLNLSNSNLTGDIPASISLLTAINSIDLSYNELKGGIPEFLGLLPQLQYLNLSGNKLTGVVPETLLQKSKDSTLVLSVEGNPELCWSPPCNVHRKKQLGIPVPIFCGVIAALVLVLLGGVIIMIIYTRRTNKGNNNSVERMQRSGAIRLKNRRYTYLEVVSITEDFRVVIGEGGFGKVFLGVLEDQQTMVAVKVLSPTSQQGYKEFQAEAQLLMVLHHCNLVSLLGYCDEGDHRALIYEYMANGSLEQYLSSRNTNSHMNVLSWVGRVQIAVDAARGLEYLHNGCKPPIIHRDLKPANILLDKTMHAKIADFGLSRTFSTENQSRLLTRLAGTPGYLDPITHTHGNVNKQSDVYSFGIIMLELITGQPAVTKSSQGNFYILNWVESVTRTGDIEHIVDSKLGGDFDKNSAWKIIELAMSCTQPNAVQRPDMSHVLEELKECLAVLQSTSAQTRAMSTRVLSESEIAPSPR</sequence>
<comment type="catalytic activity">
    <reaction evidence="17">
        <text>L-seryl-[protein] + ATP = O-phospho-L-seryl-[protein] + ADP + H(+)</text>
        <dbReference type="Rhea" id="RHEA:17989"/>
        <dbReference type="Rhea" id="RHEA-COMP:9863"/>
        <dbReference type="Rhea" id="RHEA-COMP:11604"/>
        <dbReference type="ChEBI" id="CHEBI:15378"/>
        <dbReference type="ChEBI" id="CHEBI:29999"/>
        <dbReference type="ChEBI" id="CHEBI:30616"/>
        <dbReference type="ChEBI" id="CHEBI:83421"/>
        <dbReference type="ChEBI" id="CHEBI:456216"/>
        <dbReference type="EC" id="2.7.11.1"/>
    </reaction>
</comment>
<evidence type="ECO:0000256" key="6">
    <source>
        <dbReference type="ARBA" id="ARBA00022679"/>
    </source>
</evidence>
<dbReference type="PROSITE" id="PS50011">
    <property type="entry name" value="PROTEIN_KINASE_DOM"/>
    <property type="match status" value="1"/>
</dbReference>
<dbReference type="GO" id="GO:0016020">
    <property type="term" value="C:membrane"/>
    <property type="evidence" value="ECO:0007669"/>
    <property type="project" value="UniProtKB-SubCell"/>
</dbReference>
<name>A0A6J1GMQ6_CUCMO</name>
<keyword evidence="11" id="KW-0418">Kinase</keyword>
<keyword evidence="15" id="KW-0675">Receptor</keyword>
<dbReference type="RefSeq" id="XP_022953188.1">
    <property type="nucleotide sequence ID" value="XM_023097420.1"/>
</dbReference>
<keyword evidence="21" id="KW-1185">Reference proteome</keyword>
<evidence type="ECO:0000256" key="10">
    <source>
        <dbReference type="ARBA" id="ARBA00022741"/>
    </source>
</evidence>
<dbReference type="EC" id="2.7.11.1" evidence="2"/>
<keyword evidence="14 19" id="KW-0472">Membrane</keyword>
<evidence type="ECO:0000256" key="4">
    <source>
        <dbReference type="ARBA" id="ARBA00022553"/>
    </source>
</evidence>
<evidence type="ECO:0000256" key="13">
    <source>
        <dbReference type="ARBA" id="ARBA00022989"/>
    </source>
</evidence>
<evidence type="ECO:0000256" key="7">
    <source>
        <dbReference type="ARBA" id="ARBA00022692"/>
    </source>
</evidence>
<dbReference type="PANTHER" id="PTHR45631">
    <property type="entry name" value="OS07G0107800 PROTEIN-RELATED"/>
    <property type="match status" value="1"/>
</dbReference>
<protein>
    <recommendedName>
        <fullName evidence="2">non-specific serine/threonine protein kinase</fullName>
        <ecNumber evidence="2">2.7.11.1</ecNumber>
    </recommendedName>
</protein>
<dbReference type="SUPFAM" id="SSF52058">
    <property type="entry name" value="L domain-like"/>
    <property type="match status" value="1"/>
</dbReference>
<keyword evidence="8" id="KW-0732">Signal</keyword>
<dbReference type="PROSITE" id="PS51450">
    <property type="entry name" value="LRR"/>
    <property type="match status" value="1"/>
</dbReference>
<feature type="transmembrane region" description="Helical" evidence="19">
    <location>
        <begin position="553"/>
        <end position="579"/>
    </location>
</feature>
<dbReference type="PANTHER" id="PTHR45631:SF212">
    <property type="entry name" value="PROTEIN KINASE DOMAIN-CONTAINING PROTEIN"/>
    <property type="match status" value="1"/>
</dbReference>
<dbReference type="Proteomes" id="UP000504609">
    <property type="component" value="Unplaced"/>
</dbReference>
<evidence type="ECO:0000256" key="11">
    <source>
        <dbReference type="ARBA" id="ARBA00022777"/>
    </source>
</evidence>
<dbReference type="PROSITE" id="PS00107">
    <property type="entry name" value="PROTEIN_KINASE_ATP"/>
    <property type="match status" value="1"/>
</dbReference>
<dbReference type="Gene3D" id="3.30.200.20">
    <property type="entry name" value="Phosphorylase Kinase, domain 1"/>
    <property type="match status" value="1"/>
</dbReference>
<evidence type="ECO:0000313" key="22">
    <source>
        <dbReference type="RefSeq" id="XP_022953188.1"/>
    </source>
</evidence>
<dbReference type="InterPro" id="IPR032675">
    <property type="entry name" value="LRR_dom_sf"/>
</dbReference>
<dbReference type="InterPro" id="IPR001245">
    <property type="entry name" value="Ser-Thr/Tyr_kinase_cat_dom"/>
</dbReference>
<dbReference type="PROSITE" id="PS00108">
    <property type="entry name" value="PROTEIN_KINASE_ST"/>
    <property type="match status" value="1"/>
</dbReference>
<dbReference type="SMR" id="A0A6J1GMQ6"/>
<proteinExistence type="predicted"/>
<dbReference type="InterPro" id="IPR024788">
    <property type="entry name" value="Malectin-like_Carb-bd_dom"/>
</dbReference>
<dbReference type="SUPFAM" id="SSF56112">
    <property type="entry name" value="Protein kinase-like (PK-like)"/>
    <property type="match status" value="1"/>
</dbReference>